<dbReference type="CDD" id="cd02231">
    <property type="entry name" value="cupin_BLL6423-like"/>
    <property type="match status" value="1"/>
</dbReference>
<feature type="region of interest" description="Disordered" evidence="1">
    <location>
        <begin position="1"/>
        <end position="25"/>
    </location>
</feature>
<evidence type="ECO:0000313" key="2">
    <source>
        <dbReference type="EMBL" id="CCL99041.1"/>
    </source>
</evidence>
<dbReference type="GeneID" id="24093952"/>
<organism evidence="2 3">
    <name type="scientific">Fibroporia radiculosa</name>
    <dbReference type="NCBI Taxonomy" id="599839"/>
    <lineage>
        <taxon>Eukaryota</taxon>
        <taxon>Fungi</taxon>
        <taxon>Dikarya</taxon>
        <taxon>Basidiomycota</taxon>
        <taxon>Agaricomycotina</taxon>
        <taxon>Agaricomycetes</taxon>
        <taxon>Polyporales</taxon>
        <taxon>Fibroporiaceae</taxon>
        <taxon>Fibroporia</taxon>
    </lineage>
</organism>
<dbReference type="STRING" id="599839.J4I899"/>
<dbReference type="AlphaFoldDB" id="J4I899"/>
<dbReference type="SUPFAM" id="SSF51182">
    <property type="entry name" value="RmlC-like cupins"/>
    <property type="match status" value="1"/>
</dbReference>
<protein>
    <recommendedName>
        <fullName evidence="4">Cupin 2 conserved barrel domain-containing protein</fullName>
    </recommendedName>
</protein>
<accession>J4I899</accession>
<evidence type="ECO:0000313" key="3">
    <source>
        <dbReference type="Proteomes" id="UP000006352"/>
    </source>
</evidence>
<dbReference type="Gene3D" id="2.20.70.150">
    <property type="match status" value="1"/>
</dbReference>
<proteinExistence type="predicted"/>
<dbReference type="InParanoid" id="J4I899"/>
<evidence type="ECO:0000256" key="1">
    <source>
        <dbReference type="SAM" id="MobiDB-lite"/>
    </source>
</evidence>
<dbReference type="Proteomes" id="UP000006352">
    <property type="component" value="Unassembled WGS sequence"/>
</dbReference>
<reference evidence="2 3" key="1">
    <citation type="journal article" date="2012" name="Appl. Environ. Microbiol.">
        <title>Short-read sequencing for genomic analysis of the brown rot fungus Fibroporia radiculosa.</title>
        <authorList>
            <person name="Tang J.D."/>
            <person name="Perkins A.D."/>
            <person name="Sonstegard T.S."/>
            <person name="Schroeder S.G."/>
            <person name="Burgess S.C."/>
            <person name="Diehl S.V."/>
        </authorList>
    </citation>
    <scope>NUCLEOTIDE SEQUENCE [LARGE SCALE GENOMIC DNA]</scope>
    <source>
        <strain evidence="2 3">TFFH 294</strain>
    </source>
</reference>
<dbReference type="RefSeq" id="XP_012178324.1">
    <property type="nucleotide sequence ID" value="XM_012322934.1"/>
</dbReference>
<dbReference type="InterPro" id="IPR014710">
    <property type="entry name" value="RmlC-like_jellyroll"/>
</dbReference>
<dbReference type="PANTHER" id="PTHR36156">
    <property type="entry name" value="SLR2101 PROTEIN"/>
    <property type="match status" value="1"/>
</dbReference>
<dbReference type="Gene3D" id="2.60.120.10">
    <property type="entry name" value="Jelly Rolls"/>
    <property type="match status" value="1"/>
</dbReference>
<keyword evidence="3" id="KW-1185">Reference proteome</keyword>
<dbReference type="OrthoDB" id="5840532at2759"/>
<gene>
    <name evidence="2" type="ORF">FIBRA_01050</name>
</gene>
<sequence>MASAQSTDRLPSARRVVTGHDQDGKSCVRHKDDLVLNEGPGFPGVWVCSAWSTSSVPTNDNNTDLEGLSRPVEGDFGIVMHNGTNLITTDLAPGATAMMHQTTSLDYNILVSGTLVLELTDGTEVTFSTPGDVIVQRGTNHAWKNPGPTWTRWASVLVSAKPVEAAL</sequence>
<dbReference type="EMBL" id="HE796911">
    <property type="protein sequence ID" value="CCL99041.1"/>
    <property type="molecule type" value="Genomic_DNA"/>
</dbReference>
<dbReference type="HOGENOM" id="CLU_096188_2_2_1"/>
<evidence type="ECO:0008006" key="4">
    <source>
        <dbReference type="Google" id="ProtNLM"/>
    </source>
</evidence>
<dbReference type="InterPro" id="IPR047142">
    <property type="entry name" value="OryJ/VirC-like"/>
</dbReference>
<name>J4I899_9APHY</name>
<dbReference type="InterPro" id="IPR011051">
    <property type="entry name" value="RmlC_Cupin_sf"/>
</dbReference>
<dbReference type="PANTHER" id="PTHR36156:SF2">
    <property type="entry name" value="CUPIN TYPE-2 DOMAIN-CONTAINING PROTEIN"/>
    <property type="match status" value="1"/>
</dbReference>